<sequence>MFDRQTIMRTAWENYRRWHAVRESIHGPRAFDRTEFAWKLRCAWAEAKRAAMGEAERRADAIRAEIDALKFKSFHINTEPTRARLNAELAALAA</sequence>
<keyword evidence="1" id="KW-0175">Coiled coil</keyword>
<proteinExistence type="predicted"/>
<accession>A0ABV3WUX7</accession>
<organism evidence="2 3">
    <name type="scientific">Neoaquamicrobium sediminum</name>
    <dbReference type="NCBI Taxonomy" id="1849104"/>
    <lineage>
        <taxon>Bacteria</taxon>
        <taxon>Pseudomonadati</taxon>
        <taxon>Pseudomonadota</taxon>
        <taxon>Alphaproteobacteria</taxon>
        <taxon>Hyphomicrobiales</taxon>
        <taxon>Phyllobacteriaceae</taxon>
        <taxon>Neoaquamicrobium</taxon>
    </lineage>
</organism>
<evidence type="ECO:0000313" key="3">
    <source>
        <dbReference type="Proteomes" id="UP001559025"/>
    </source>
</evidence>
<evidence type="ECO:0000313" key="2">
    <source>
        <dbReference type="EMBL" id="MEX4008445.1"/>
    </source>
</evidence>
<name>A0ABV3WUX7_9HYPH</name>
<evidence type="ECO:0000256" key="1">
    <source>
        <dbReference type="SAM" id="Coils"/>
    </source>
</evidence>
<dbReference type="EMBL" id="JAZHFV010000004">
    <property type="protein sequence ID" value="MEX4008445.1"/>
    <property type="molecule type" value="Genomic_DNA"/>
</dbReference>
<reference evidence="2 3" key="1">
    <citation type="submission" date="2024-01" db="EMBL/GenBank/DDBJ databases">
        <title>New evidence supports the origin of RcGTA from prophage.</title>
        <authorList>
            <person name="Xu Y."/>
            <person name="Liu B."/>
            <person name="Chen F."/>
        </authorList>
    </citation>
    <scope>NUCLEOTIDE SEQUENCE [LARGE SCALE GENOMIC DNA]</scope>
    <source>
        <strain evidence="2 3">CBW1107-2</strain>
    </source>
</reference>
<dbReference type="RefSeq" id="WP_368803445.1">
    <property type="nucleotide sequence ID" value="NZ_JAZHFV010000004.1"/>
</dbReference>
<dbReference type="Proteomes" id="UP001559025">
    <property type="component" value="Unassembled WGS sequence"/>
</dbReference>
<feature type="coiled-coil region" evidence="1">
    <location>
        <begin position="45"/>
        <end position="72"/>
    </location>
</feature>
<gene>
    <name evidence="2" type="ORF">V1479_14115</name>
</gene>
<protein>
    <submittedName>
        <fullName evidence="2">Uncharacterized protein</fullName>
    </submittedName>
</protein>
<keyword evidence="3" id="KW-1185">Reference proteome</keyword>
<comment type="caution">
    <text evidence="2">The sequence shown here is derived from an EMBL/GenBank/DDBJ whole genome shotgun (WGS) entry which is preliminary data.</text>
</comment>